<dbReference type="PANTHER" id="PTHR43547:SF2">
    <property type="entry name" value="HYBRID SIGNAL TRANSDUCTION HISTIDINE KINASE C"/>
    <property type="match status" value="1"/>
</dbReference>
<proteinExistence type="predicted"/>
<dbReference type="GO" id="GO:0000155">
    <property type="term" value="F:phosphorelay sensor kinase activity"/>
    <property type="evidence" value="ECO:0007669"/>
    <property type="project" value="TreeGrafter"/>
</dbReference>
<gene>
    <name evidence="7" type="ORF">BCF44_104512</name>
</gene>
<dbReference type="InterPro" id="IPR003594">
    <property type="entry name" value="HATPase_dom"/>
</dbReference>
<evidence type="ECO:0000256" key="4">
    <source>
        <dbReference type="ARBA" id="ARBA00022777"/>
    </source>
</evidence>
<reference evidence="7 8" key="1">
    <citation type="submission" date="2018-08" db="EMBL/GenBank/DDBJ databases">
        <title>Genomic Encyclopedia of Archaeal and Bacterial Type Strains, Phase II (KMG-II): from individual species to whole genera.</title>
        <authorList>
            <person name="Goeker M."/>
        </authorList>
    </citation>
    <scope>NUCLEOTIDE SEQUENCE [LARGE SCALE GENOMIC DNA]</scope>
    <source>
        <strain evidence="7 8">DSM 45791</strain>
    </source>
</reference>
<keyword evidence="5" id="KW-0902">Two-component regulatory system</keyword>
<dbReference type="InterPro" id="IPR005467">
    <property type="entry name" value="His_kinase_dom"/>
</dbReference>
<evidence type="ECO:0000256" key="5">
    <source>
        <dbReference type="ARBA" id="ARBA00023012"/>
    </source>
</evidence>
<protein>
    <recommendedName>
        <fullName evidence="2">histidine kinase</fullName>
        <ecNumber evidence="2">2.7.13.3</ecNumber>
    </recommendedName>
</protein>
<dbReference type="PROSITE" id="PS50109">
    <property type="entry name" value="HIS_KIN"/>
    <property type="match status" value="1"/>
</dbReference>
<keyword evidence="3" id="KW-0597">Phosphoprotein</keyword>
<dbReference type="InterPro" id="IPR036890">
    <property type="entry name" value="HATPase_C_sf"/>
</dbReference>
<keyword evidence="4 7" id="KW-0418">Kinase</keyword>
<evidence type="ECO:0000313" key="7">
    <source>
        <dbReference type="EMBL" id="REH50236.1"/>
    </source>
</evidence>
<evidence type="ECO:0000256" key="2">
    <source>
        <dbReference type="ARBA" id="ARBA00012438"/>
    </source>
</evidence>
<comment type="catalytic activity">
    <reaction evidence="1">
        <text>ATP + protein L-histidine = ADP + protein N-phospho-L-histidine.</text>
        <dbReference type="EC" id="2.7.13.3"/>
    </reaction>
</comment>
<comment type="caution">
    <text evidence="7">The sequence shown here is derived from an EMBL/GenBank/DDBJ whole genome shotgun (WGS) entry which is preliminary data.</text>
</comment>
<dbReference type="SMART" id="SM00387">
    <property type="entry name" value="HATPase_c"/>
    <property type="match status" value="1"/>
</dbReference>
<dbReference type="Proteomes" id="UP000256269">
    <property type="component" value="Unassembled WGS sequence"/>
</dbReference>
<accession>A0A3E0HVF9</accession>
<dbReference type="SUPFAM" id="SSF55874">
    <property type="entry name" value="ATPase domain of HSP90 chaperone/DNA topoisomerase II/histidine kinase"/>
    <property type="match status" value="1"/>
</dbReference>
<keyword evidence="8" id="KW-1185">Reference proteome</keyword>
<dbReference type="RefSeq" id="WP_116174740.1">
    <property type="nucleotide sequence ID" value="NZ_CP144375.1"/>
</dbReference>
<dbReference type="Gene3D" id="3.30.565.10">
    <property type="entry name" value="Histidine kinase-like ATPase, C-terminal domain"/>
    <property type="match status" value="1"/>
</dbReference>
<name>A0A3E0HVF9_9PSEU</name>
<dbReference type="PRINTS" id="PR00344">
    <property type="entry name" value="BCTRLSENSOR"/>
</dbReference>
<sequence>MRDARTQAHALKALVNDLIDLARYTSVESHTEDTRLDLLTQQVVDRTMALATVTTRGIGFRLDLEPCLARVDPDAMHRAVANLLDNAVKWGPAGGAILVELRRTAGGHVELGVQDHGPGIPPEDLSRVFDRFYRSPAARAMPGSGLGLAIVRQIAEQHGGTVSAVPSSTGAHILMRLPLSPSDLQERMVRSTSTRSG</sequence>
<dbReference type="EMBL" id="QUNO01000004">
    <property type="protein sequence ID" value="REH50236.1"/>
    <property type="molecule type" value="Genomic_DNA"/>
</dbReference>
<dbReference type="OrthoDB" id="9786919at2"/>
<dbReference type="EC" id="2.7.13.3" evidence="2"/>
<evidence type="ECO:0000256" key="3">
    <source>
        <dbReference type="ARBA" id="ARBA00022553"/>
    </source>
</evidence>
<evidence type="ECO:0000259" key="6">
    <source>
        <dbReference type="PROSITE" id="PS50109"/>
    </source>
</evidence>
<keyword evidence="4 7" id="KW-0808">Transferase</keyword>
<evidence type="ECO:0000313" key="8">
    <source>
        <dbReference type="Proteomes" id="UP000256269"/>
    </source>
</evidence>
<evidence type="ECO:0000256" key="1">
    <source>
        <dbReference type="ARBA" id="ARBA00000085"/>
    </source>
</evidence>
<organism evidence="7 8">
    <name type="scientific">Kutzneria buriramensis</name>
    <dbReference type="NCBI Taxonomy" id="1045776"/>
    <lineage>
        <taxon>Bacteria</taxon>
        <taxon>Bacillati</taxon>
        <taxon>Actinomycetota</taxon>
        <taxon>Actinomycetes</taxon>
        <taxon>Pseudonocardiales</taxon>
        <taxon>Pseudonocardiaceae</taxon>
        <taxon>Kutzneria</taxon>
    </lineage>
</organism>
<dbReference type="InterPro" id="IPR004358">
    <property type="entry name" value="Sig_transdc_His_kin-like_C"/>
</dbReference>
<dbReference type="AlphaFoldDB" id="A0A3E0HVF9"/>
<feature type="domain" description="Histidine kinase" evidence="6">
    <location>
        <begin position="1"/>
        <end position="181"/>
    </location>
</feature>
<dbReference type="PANTHER" id="PTHR43547">
    <property type="entry name" value="TWO-COMPONENT HISTIDINE KINASE"/>
    <property type="match status" value="1"/>
</dbReference>
<dbReference type="Pfam" id="PF02518">
    <property type="entry name" value="HATPase_c"/>
    <property type="match status" value="1"/>
</dbReference>
<dbReference type="CDD" id="cd00075">
    <property type="entry name" value="HATPase"/>
    <property type="match status" value="1"/>
</dbReference>